<dbReference type="GO" id="GO:0015288">
    <property type="term" value="F:porin activity"/>
    <property type="evidence" value="ECO:0007669"/>
    <property type="project" value="UniProtKB-KW"/>
</dbReference>
<evidence type="ECO:0000256" key="8">
    <source>
        <dbReference type="ARBA" id="ARBA00023047"/>
    </source>
</evidence>
<dbReference type="GO" id="GO:0046930">
    <property type="term" value="C:pore complex"/>
    <property type="evidence" value="ECO:0007669"/>
    <property type="project" value="UniProtKB-KW"/>
</dbReference>
<dbReference type="GO" id="GO:0015159">
    <property type="term" value="F:polysaccharide transmembrane transporter activity"/>
    <property type="evidence" value="ECO:0007669"/>
    <property type="project" value="InterPro"/>
</dbReference>
<dbReference type="InterPro" id="IPR049712">
    <property type="entry name" value="Poly_export"/>
</dbReference>
<dbReference type="Proteomes" id="UP001139462">
    <property type="component" value="Unassembled WGS sequence"/>
</dbReference>
<evidence type="ECO:0000259" key="17">
    <source>
        <dbReference type="Pfam" id="PF22461"/>
    </source>
</evidence>
<dbReference type="Pfam" id="PF02563">
    <property type="entry name" value="Poly_export"/>
    <property type="match status" value="1"/>
</dbReference>
<evidence type="ECO:0000256" key="4">
    <source>
        <dbReference type="ARBA" id="ARBA00022452"/>
    </source>
</evidence>
<evidence type="ECO:0000256" key="2">
    <source>
        <dbReference type="ARBA" id="ARBA00009450"/>
    </source>
</evidence>
<evidence type="ECO:0000256" key="12">
    <source>
        <dbReference type="ARBA" id="ARBA00023139"/>
    </source>
</evidence>
<keyword evidence="9" id="KW-0406">Ion transport</keyword>
<feature type="transmembrane region" description="Helical" evidence="15">
    <location>
        <begin position="232"/>
        <end position="251"/>
    </location>
</feature>
<dbReference type="PANTHER" id="PTHR33619:SF3">
    <property type="entry name" value="POLYSACCHARIDE EXPORT PROTEIN GFCE-RELATED"/>
    <property type="match status" value="1"/>
</dbReference>
<dbReference type="InterPro" id="IPR054765">
    <property type="entry name" value="SLBB_dom"/>
</dbReference>
<evidence type="ECO:0000259" key="16">
    <source>
        <dbReference type="Pfam" id="PF02563"/>
    </source>
</evidence>
<keyword evidence="4" id="KW-1134">Transmembrane beta strand</keyword>
<gene>
    <name evidence="18" type="ORF">K8344_11165</name>
</gene>
<dbReference type="InterPro" id="IPR003715">
    <property type="entry name" value="Poly_export_N"/>
</dbReference>
<dbReference type="Pfam" id="PF22461">
    <property type="entry name" value="SLBB_2"/>
    <property type="match status" value="1"/>
</dbReference>
<dbReference type="GO" id="GO:0006811">
    <property type="term" value="P:monoatomic ion transport"/>
    <property type="evidence" value="ECO:0007669"/>
    <property type="project" value="UniProtKB-KW"/>
</dbReference>
<evidence type="ECO:0000256" key="7">
    <source>
        <dbReference type="ARBA" id="ARBA00022729"/>
    </source>
</evidence>
<dbReference type="GO" id="GO:0009279">
    <property type="term" value="C:cell outer membrane"/>
    <property type="evidence" value="ECO:0007669"/>
    <property type="project" value="UniProtKB-SubCell"/>
</dbReference>
<dbReference type="RefSeq" id="WP_237608766.1">
    <property type="nucleotide sequence ID" value="NZ_JAIRBB010000010.1"/>
</dbReference>
<keyword evidence="11 15" id="KW-0472">Membrane</keyword>
<evidence type="ECO:0000256" key="13">
    <source>
        <dbReference type="ARBA" id="ARBA00023237"/>
    </source>
</evidence>
<keyword evidence="15" id="KW-1133">Transmembrane helix</keyword>
<name>A0A9X1R2U1_9FLAO</name>
<protein>
    <submittedName>
        <fullName evidence="18">Polysaccharide biosynthesis/export family protein</fullName>
    </submittedName>
</protein>
<keyword evidence="14" id="KW-0449">Lipoprotein</keyword>
<sequence length="252" mass="27928">MKRISIKVLVPILLLFLIASCASRKEIAYFQNLPDALEQLDSVQNNFKIKPNDILSITVTAYDPSAVKPFNLVLESSGGVLAQNQGYLTGADGTINFPVLGKVKAAGLTRAELSEYLTKRISEYILDPIVTINILNFKVSVLGAVNKPGTFAVQGERLTLPEAISLAGDLHIQGKRDNVLVLRETNGKKEYAYLDLRDVKIMESEFYYLQQNDLIYVEPNSAAVQSYNDNNYLRTIISVASLLITIIVVFIK</sequence>
<keyword evidence="3" id="KW-0813">Transport</keyword>
<evidence type="ECO:0000256" key="11">
    <source>
        <dbReference type="ARBA" id="ARBA00023136"/>
    </source>
</evidence>
<evidence type="ECO:0000256" key="5">
    <source>
        <dbReference type="ARBA" id="ARBA00022597"/>
    </source>
</evidence>
<dbReference type="AlphaFoldDB" id="A0A9X1R2U1"/>
<reference evidence="18" key="1">
    <citation type="submission" date="2021-09" db="EMBL/GenBank/DDBJ databases">
        <title>Genome of Aequorivita sp. strain F64183.</title>
        <authorList>
            <person name="Wang Y."/>
        </authorList>
    </citation>
    <scope>NUCLEOTIDE SEQUENCE</scope>
    <source>
        <strain evidence="18">F64183</strain>
    </source>
</reference>
<evidence type="ECO:0000256" key="3">
    <source>
        <dbReference type="ARBA" id="ARBA00022448"/>
    </source>
</evidence>
<evidence type="ECO:0000256" key="1">
    <source>
        <dbReference type="ARBA" id="ARBA00004571"/>
    </source>
</evidence>
<dbReference type="Gene3D" id="3.30.1950.10">
    <property type="entry name" value="wza like domain"/>
    <property type="match status" value="1"/>
</dbReference>
<accession>A0A9X1R2U1</accession>
<comment type="caution">
    <text evidence="18">The sequence shown here is derived from an EMBL/GenBank/DDBJ whole genome shotgun (WGS) entry which is preliminary data.</text>
</comment>
<dbReference type="PANTHER" id="PTHR33619">
    <property type="entry name" value="POLYSACCHARIDE EXPORT PROTEIN GFCE-RELATED"/>
    <property type="match status" value="1"/>
</dbReference>
<evidence type="ECO:0000313" key="19">
    <source>
        <dbReference type="Proteomes" id="UP001139462"/>
    </source>
</evidence>
<keyword evidence="12" id="KW-0564">Palmitate</keyword>
<evidence type="ECO:0000256" key="6">
    <source>
        <dbReference type="ARBA" id="ARBA00022692"/>
    </source>
</evidence>
<evidence type="ECO:0000256" key="10">
    <source>
        <dbReference type="ARBA" id="ARBA00023114"/>
    </source>
</evidence>
<evidence type="ECO:0000313" key="18">
    <source>
        <dbReference type="EMBL" id="MCG2431680.1"/>
    </source>
</evidence>
<evidence type="ECO:0000256" key="14">
    <source>
        <dbReference type="ARBA" id="ARBA00023288"/>
    </source>
</evidence>
<keyword evidence="10" id="KW-0626">Porin</keyword>
<comment type="similarity">
    <text evidence="2">Belongs to the BexD/CtrA/VexA family.</text>
</comment>
<evidence type="ECO:0000256" key="9">
    <source>
        <dbReference type="ARBA" id="ARBA00023065"/>
    </source>
</evidence>
<feature type="domain" description="Polysaccharide export protein N-terminal" evidence="16">
    <location>
        <begin position="43"/>
        <end position="134"/>
    </location>
</feature>
<proteinExistence type="inferred from homology"/>
<comment type="subcellular location">
    <subcellularLocation>
        <location evidence="1">Cell outer membrane</location>
        <topology evidence="1">Multi-pass membrane protein</topology>
    </subcellularLocation>
</comment>
<feature type="domain" description="SLBB" evidence="17">
    <location>
        <begin position="138"/>
        <end position="217"/>
    </location>
</feature>
<keyword evidence="19" id="KW-1185">Reference proteome</keyword>
<keyword evidence="13" id="KW-0998">Cell outer membrane</keyword>
<dbReference type="EMBL" id="JAIRBB010000010">
    <property type="protein sequence ID" value="MCG2431680.1"/>
    <property type="molecule type" value="Genomic_DNA"/>
</dbReference>
<organism evidence="18 19">
    <name type="scientific">Aequorivita xiaoshiensis</name>
    <dbReference type="NCBI Taxonomy" id="2874476"/>
    <lineage>
        <taxon>Bacteria</taxon>
        <taxon>Pseudomonadati</taxon>
        <taxon>Bacteroidota</taxon>
        <taxon>Flavobacteriia</taxon>
        <taxon>Flavobacteriales</taxon>
        <taxon>Flavobacteriaceae</taxon>
        <taxon>Aequorivita</taxon>
    </lineage>
</organism>
<keyword evidence="7" id="KW-0732">Signal</keyword>
<dbReference type="Gene3D" id="3.10.560.10">
    <property type="entry name" value="Outer membrane lipoprotein wza domain like"/>
    <property type="match status" value="1"/>
</dbReference>
<keyword evidence="5" id="KW-0762">Sugar transport</keyword>
<dbReference type="PROSITE" id="PS51257">
    <property type="entry name" value="PROKAR_LIPOPROTEIN"/>
    <property type="match status" value="1"/>
</dbReference>
<keyword evidence="6 15" id="KW-0812">Transmembrane</keyword>
<evidence type="ECO:0000256" key="15">
    <source>
        <dbReference type="SAM" id="Phobius"/>
    </source>
</evidence>
<keyword evidence="8" id="KW-0625">Polysaccharide transport</keyword>